<dbReference type="PANTHER" id="PTHR34821:SF2">
    <property type="entry name" value="INNER MEMBRANE PROTEIN YDCZ"/>
    <property type="match status" value="1"/>
</dbReference>
<organism evidence="2 3">
    <name type="scientific">Paracraurococcus ruber</name>
    <dbReference type="NCBI Taxonomy" id="77675"/>
    <lineage>
        <taxon>Bacteria</taxon>
        <taxon>Pseudomonadati</taxon>
        <taxon>Pseudomonadota</taxon>
        <taxon>Alphaproteobacteria</taxon>
        <taxon>Acetobacterales</taxon>
        <taxon>Roseomonadaceae</taxon>
        <taxon>Paracraurococcus</taxon>
    </lineage>
</organism>
<evidence type="ECO:0000313" key="2">
    <source>
        <dbReference type="EMBL" id="MBK1657235.1"/>
    </source>
</evidence>
<protein>
    <recommendedName>
        <fullName evidence="4">Transporter family-2 protein</fullName>
    </recommendedName>
</protein>
<keyword evidence="1" id="KW-0472">Membrane</keyword>
<comment type="caution">
    <text evidence="2">The sequence shown here is derived from an EMBL/GenBank/DDBJ whole genome shotgun (WGS) entry which is preliminary data.</text>
</comment>
<feature type="transmembrane region" description="Helical" evidence="1">
    <location>
        <begin position="132"/>
        <end position="150"/>
    </location>
</feature>
<feature type="transmembrane region" description="Helical" evidence="1">
    <location>
        <begin position="37"/>
        <end position="60"/>
    </location>
</feature>
<reference evidence="2 3" key="1">
    <citation type="journal article" date="2020" name="Microorganisms">
        <title>Osmotic Adaptation and Compatible Solute Biosynthesis of Phototrophic Bacteria as Revealed from Genome Analyses.</title>
        <authorList>
            <person name="Imhoff J.F."/>
            <person name="Rahn T."/>
            <person name="Kunzel S."/>
            <person name="Keller A."/>
            <person name="Neulinger S.C."/>
        </authorList>
    </citation>
    <scope>NUCLEOTIDE SEQUENCE [LARGE SCALE GENOMIC DNA]</scope>
    <source>
        <strain evidence="2 3">DSM 15382</strain>
    </source>
</reference>
<evidence type="ECO:0000256" key="1">
    <source>
        <dbReference type="SAM" id="Phobius"/>
    </source>
</evidence>
<dbReference type="EMBL" id="NRSG01000012">
    <property type="protein sequence ID" value="MBK1657235.1"/>
    <property type="molecule type" value="Genomic_DNA"/>
</dbReference>
<dbReference type="Pfam" id="PF04657">
    <property type="entry name" value="DMT_YdcZ"/>
    <property type="match status" value="1"/>
</dbReference>
<gene>
    <name evidence="2" type="ORF">CKO45_03200</name>
</gene>
<dbReference type="PANTHER" id="PTHR34821">
    <property type="entry name" value="INNER MEMBRANE PROTEIN YDCZ"/>
    <property type="match status" value="1"/>
</dbReference>
<sequence>MQTIGAAWLYPLILACGALQAWGPPMNGALRQALGNPWLASVVSFLPVVALLGILFLCLPRPMPTAAGVAGMPWWAPLGGVIGAFAVVAGLLFVDRVGAGVFGGLTITANILMSLAIDHFGLLGMPEHGLNLGRVLGGVLMVAGIALVAAF</sequence>
<accession>A0ABS1CS75</accession>
<keyword evidence="3" id="KW-1185">Reference proteome</keyword>
<dbReference type="Proteomes" id="UP000697995">
    <property type="component" value="Unassembled WGS sequence"/>
</dbReference>
<feature type="transmembrane region" description="Helical" evidence="1">
    <location>
        <begin position="100"/>
        <end position="120"/>
    </location>
</feature>
<evidence type="ECO:0008006" key="4">
    <source>
        <dbReference type="Google" id="ProtNLM"/>
    </source>
</evidence>
<evidence type="ECO:0000313" key="3">
    <source>
        <dbReference type="Proteomes" id="UP000697995"/>
    </source>
</evidence>
<keyword evidence="1" id="KW-1133">Transmembrane helix</keyword>
<proteinExistence type="predicted"/>
<dbReference type="RefSeq" id="WP_133218823.1">
    <property type="nucleotide sequence ID" value="NZ_NRSG01000012.1"/>
</dbReference>
<name>A0ABS1CS75_9PROT</name>
<dbReference type="InterPro" id="IPR006750">
    <property type="entry name" value="YdcZ"/>
</dbReference>
<keyword evidence="1" id="KW-0812">Transmembrane</keyword>
<feature type="transmembrane region" description="Helical" evidence="1">
    <location>
        <begin position="72"/>
        <end position="94"/>
    </location>
</feature>